<accession>A0ABN6CLV8</accession>
<proteinExistence type="predicted"/>
<organism evidence="3 4">
    <name type="scientific">Actinoplanes ianthinogenes</name>
    <dbReference type="NCBI Taxonomy" id="122358"/>
    <lineage>
        <taxon>Bacteria</taxon>
        <taxon>Bacillati</taxon>
        <taxon>Actinomycetota</taxon>
        <taxon>Actinomycetes</taxon>
        <taxon>Micromonosporales</taxon>
        <taxon>Micromonosporaceae</taxon>
        <taxon>Actinoplanes</taxon>
    </lineage>
</organism>
<name>A0ABN6CLV8_9ACTN</name>
<evidence type="ECO:0000313" key="3">
    <source>
        <dbReference type="EMBL" id="BCJ46058.1"/>
    </source>
</evidence>
<keyword evidence="4" id="KW-1185">Reference proteome</keyword>
<sequence>MRPISALRRAMRIRRTHPIGLDQTERWAAGEPPGPDHQGLAGLLAAAKAPATPGELAGRQAAMAAFTAAYEGAEAPGEGHRVRTSRPTRTLVVTIAAGLALVTAGGTAAAARSGVLPDGAQERAHQLFSRLGVPAPQTSPDAPAPVPSSLPSRTGGVPSPVPVTSATAVVPVGWCRAWAAAPRASNAPWRRELVEAAGSEAGIPAYCAALGATVTPATAATSAPGKSGHSRKPQGKPSSLPTPSHHGKK</sequence>
<feature type="region of interest" description="Disordered" evidence="1">
    <location>
        <begin position="216"/>
        <end position="249"/>
    </location>
</feature>
<gene>
    <name evidence="3" type="ORF">Aiant_67150</name>
</gene>
<keyword evidence="2" id="KW-1133">Transmembrane helix</keyword>
<dbReference type="EMBL" id="AP023356">
    <property type="protein sequence ID" value="BCJ46058.1"/>
    <property type="molecule type" value="Genomic_DNA"/>
</dbReference>
<keyword evidence="2" id="KW-0472">Membrane</keyword>
<evidence type="ECO:0000256" key="2">
    <source>
        <dbReference type="SAM" id="Phobius"/>
    </source>
</evidence>
<feature type="region of interest" description="Disordered" evidence="1">
    <location>
        <begin position="132"/>
        <end position="159"/>
    </location>
</feature>
<evidence type="ECO:0000256" key="1">
    <source>
        <dbReference type="SAM" id="MobiDB-lite"/>
    </source>
</evidence>
<reference evidence="3 4" key="1">
    <citation type="submission" date="2020-08" db="EMBL/GenBank/DDBJ databases">
        <title>Whole genome shotgun sequence of Actinoplanes ianthinogenes NBRC 13996.</title>
        <authorList>
            <person name="Komaki H."/>
            <person name="Tamura T."/>
        </authorList>
    </citation>
    <scope>NUCLEOTIDE SEQUENCE [LARGE SCALE GENOMIC DNA]</scope>
    <source>
        <strain evidence="3 4">NBRC 13996</strain>
    </source>
</reference>
<keyword evidence="2" id="KW-0812">Transmembrane</keyword>
<evidence type="ECO:0000313" key="4">
    <source>
        <dbReference type="Proteomes" id="UP000676967"/>
    </source>
</evidence>
<feature type="transmembrane region" description="Helical" evidence="2">
    <location>
        <begin position="91"/>
        <end position="111"/>
    </location>
</feature>
<dbReference type="Proteomes" id="UP000676967">
    <property type="component" value="Chromosome"/>
</dbReference>
<protein>
    <submittedName>
        <fullName evidence="3">Uncharacterized protein</fullName>
    </submittedName>
</protein>